<evidence type="ECO:0000313" key="14">
    <source>
        <dbReference type="Proteomes" id="UP000335636"/>
    </source>
</evidence>
<keyword evidence="4 9" id="KW-0547">Nucleotide-binding</keyword>
<evidence type="ECO:0000256" key="2">
    <source>
        <dbReference type="ARBA" id="ARBA00022527"/>
    </source>
</evidence>
<dbReference type="Gene3D" id="1.10.510.10">
    <property type="entry name" value="Transferase(Phosphotransferase) domain 1"/>
    <property type="match status" value="1"/>
</dbReference>
<dbReference type="EMBL" id="WJEC01007676">
    <property type="protein sequence ID" value="KAF7469161.1"/>
    <property type="molecule type" value="Genomic_DNA"/>
</dbReference>
<dbReference type="EC" id="2.7.11.1" evidence="1"/>
<evidence type="ECO:0000256" key="3">
    <source>
        <dbReference type="ARBA" id="ARBA00022679"/>
    </source>
</evidence>
<dbReference type="Proteomes" id="UP000662637">
    <property type="component" value="Unassembled WGS sequence"/>
</dbReference>
<dbReference type="Proteomes" id="UP000335636">
    <property type="component" value="Unassembled WGS sequence"/>
</dbReference>
<gene>
    <name evidence="12" type="ORF">GHT09_019569</name>
    <name evidence="13" type="ORF">MONAX_5E001653</name>
</gene>
<comment type="catalytic activity">
    <reaction evidence="7">
        <text>L-threonyl-[protein] + ATP = O-phospho-L-threonyl-[protein] + ADP + H(+)</text>
        <dbReference type="Rhea" id="RHEA:46608"/>
        <dbReference type="Rhea" id="RHEA-COMP:11060"/>
        <dbReference type="Rhea" id="RHEA-COMP:11605"/>
        <dbReference type="ChEBI" id="CHEBI:15378"/>
        <dbReference type="ChEBI" id="CHEBI:30013"/>
        <dbReference type="ChEBI" id="CHEBI:30616"/>
        <dbReference type="ChEBI" id="CHEBI:61977"/>
        <dbReference type="ChEBI" id="CHEBI:456216"/>
        <dbReference type="EC" id="2.7.11.1"/>
    </reaction>
</comment>
<dbReference type="PANTHER" id="PTHR24346">
    <property type="entry name" value="MAP/MICROTUBULE AFFINITY-REGULATING KINASE"/>
    <property type="match status" value="1"/>
</dbReference>
<dbReference type="PROSITE" id="PS50011">
    <property type="entry name" value="PROTEIN_KINASE_DOM"/>
    <property type="match status" value="1"/>
</dbReference>
<keyword evidence="5" id="KW-0418">Kinase</keyword>
<evidence type="ECO:0000256" key="10">
    <source>
        <dbReference type="SAM" id="MobiDB-lite"/>
    </source>
</evidence>
<dbReference type="InterPro" id="IPR011009">
    <property type="entry name" value="Kinase-like_dom_sf"/>
</dbReference>
<dbReference type="PROSITE" id="PS00108">
    <property type="entry name" value="PROTEIN_KINASE_ST"/>
    <property type="match status" value="1"/>
</dbReference>
<proteinExistence type="predicted"/>
<dbReference type="PROSITE" id="PS00107">
    <property type="entry name" value="PROTEIN_KINASE_ATP"/>
    <property type="match status" value="1"/>
</dbReference>
<protein>
    <recommendedName>
        <fullName evidence="1">non-specific serine/threonine protein kinase</fullName>
        <ecNumber evidence="1">2.7.11.1</ecNumber>
    </recommendedName>
</protein>
<dbReference type="GO" id="GO:0005524">
    <property type="term" value="F:ATP binding"/>
    <property type="evidence" value="ECO:0007669"/>
    <property type="project" value="UniProtKB-UniRule"/>
</dbReference>
<feature type="region of interest" description="Disordered" evidence="10">
    <location>
        <begin position="1"/>
        <end position="25"/>
    </location>
</feature>
<name>A0A5E4C886_MARMO</name>
<keyword evidence="3" id="KW-0808">Transferase</keyword>
<dbReference type="FunFam" id="1.10.510.10:FF:000571">
    <property type="entry name" value="Maternal embryonic leucine zipper kinase"/>
    <property type="match status" value="1"/>
</dbReference>
<accession>A0A5E4C886</accession>
<evidence type="ECO:0000256" key="4">
    <source>
        <dbReference type="ARBA" id="ARBA00022741"/>
    </source>
</evidence>
<evidence type="ECO:0000256" key="5">
    <source>
        <dbReference type="ARBA" id="ARBA00022777"/>
    </source>
</evidence>
<feature type="compositionally biased region" description="Low complexity" evidence="10">
    <location>
        <begin position="473"/>
        <end position="487"/>
    </location>
</feature>
<evidence type="ECO:0000313" key="13">
    <source>
        <dbReference type="EMBL" id="VTJ77359.1"/>
    </source>
</evidence>
<dbReference type="CDD" id="cd14003">
    <property type="entry name" value="STKc_AMPK-like"/>
    <property type="match status" value="1"/>
</dbReference>
<dbReference type="EMBL" id="CABDUW010000966">
    <property type="protein sequence ID" value="VTJ77359.1"/>
    <property type="molecule type" value="Genomic_DNA"/>
</dbReference>
<dbReference type="GO" id="GO:0035556">
    <property type="term" value="P:intracellular signal transduction"/>
    <property type="evidence" value="ECO:0007669"/>
    <property type="project" value="TreeGrafter"/>
</dbReference>
<feature type="domain" description="Protein kinase" evidence="11">
    <location>
        <begin position="34"/>
        <end position="282"/>
    </location>
</feature>
<dbReference type="SUPFAM" id="SSF56112">
    <property type="entry name" value="Protein kinase-like (PK-like)"/>
    <property type="match status" value="1"/>
</dbReference>
<dbReference type="InterPro" id="IPR000719">
    <property type="entry name" value="Prot_kinase_dom"/>
</dbReference>
<keyword evidence="6 9" id="KW-0067">ATP-binding</keyword>
<evidence type="ECO:0000256" key="8">
    <source>
        <dbReference type="ARBA" id="ARBA00048679"/>
    </source>
</evidence>
<evidence type="ECO:0000313" key="12">
    <source>
        <dbReference type="EMBL" id="KAF7469161.1"/>
    </source>
</evidence>
<dbReference type="Gene3D" id="1.10.8.10">
    <property type="entry name" value="DNA helicase RuvA subunit, C-terminal domain"/>
    <property type="match status" value="1"/>
</dbReference>
<evidence type="ECO:0000259" key="11">
    <source>
        <dbReference type="PROSITE" id="PS50011"/>
    </source>
</evidence>
<reference evidence="12" key="2">
    <citation type="submission" date="2020-08" db="EMBL/GenBank/DDBJ databases">
        <authorList>
            <person name="Shumante A."/>
            <person name="Zimin A.V."/>
            <person name="Puiu D."/>
            <person name="Salzberg S.L."/>
        </authorList>
    </citation>
    <scope>NUCLEOTIDE SEQUENCE</scope>
    <source>
        <strain evidence="12">WC2-LM</strain>
        <tissue evidence="12">Liver</tissue>
    </source>
</reference>
<feature type="compositionally biased region" description="Low complexity" evidence="10">
    <location>
        <begin position="413"/>
        <end position="430"/>
    </location>
</feature>
<evidence type="ECO:0000256" key="1">
    <source>
        <dbReference type="ARBA" id="ARBA00012513"/>
    </source>
</evidence>
<evidence type="ECO:0000256" key="7">
    <source>
        <dbReference type="ARBA" id="ARBA00047899"/>
    </source>
</evidence>
<dbReference type="InterPro" id="IPR017441">
    <property type="entry name" value="Protein_kinase_ATP_BS"/>
</dbReference>
<keyword evidence="14" id="KW-1185">Reference proteome</keyword>
<feature type="binding site" evidence="9">
    <location>
        <position position="67"/>
    </location>
    <ligand>
        <name>ATP</name>
        <dbReference type="ChEBI" id="CHEBI:30616"/>
    </ligand>
</feature>
<reference evidence="13 14" key="1">
    <citation type="submission" date="2019-04" db="EMBL/GenBank/DDBJ databases">
        <authorList>
            <person name="Alioto T."/>
            <person name="Alioto T."/>
        </authorList>
    </citation>
    <scope>NUCLEOTIDE SEQUENCE [LARGE SCALE GENOMIC DNA]</scope>
</reference>
<sequence length="544" mass="59532">MPRESSESQSRAPRSPQRGLEASSSSEDALMGQYEVLRCIGQGSFGTVRLARHILTGVEVAMKTVRKGELDPAFLQAEVAIMKAVEHPSVVQLFQVVETADHVYLVMEYAGWGQLLQYIPEGVGLPEQEAKGLFEQMASALRTCHAKGIVHRDVKAENILLDARGRIKLCDFGVSGWFRRGQLLDTVCGTITYWAPEMFLLGAYSGPPVDVWSLGVVLYLMLTGHLPFEGDTFEELRDQVLHRSWVLPAHLSFNAQELVADMLTVDTVDRPTMAQVTMHEWLKWGQWPFEIASWKPHRHRFCPDPSTVKIMLDLGFNLTDTWMSLKGQKFDEAMATYLLLRHQHRQGVGFTVQRRSVHSGLQPRSSAGSLPATLPHQRSASKPTSHSRRVVPAVQQPRGEHLRPGQRGSKGGSLPALALPSLQAQSPAAPGRAPQQDLAALPPGPGSGGHRSQVEGSISPQGVSGGEQALPRQQAQGGTAGSSQEGTKAWRRVARRILACLTRMCCCCVAAPRTGPRQENGVARTPEGLACRLKNKVVPEMVAS</sequence>
<dbReference type="AlphaFoldDB" id="A0A5E4C886"/>
<dbReference type="Gene3D" id="3.30.200.20">
    <property type="entry name" value="Phosphorylase Kinase, domain 1"/>
    <property type="match status" value="1"/>
</dbReference>
<evidence type="ECO:0000256" key="9">
    <source>
        <dbReference type="PROSITE-ProRule" id="PRU10141"/>
    </source>
</evidence>
<keyword evidence="2" id="KW-0723">Serine/threonine-protein kinase</keyword>
<dbReference type="Pfam" id="PF00069">
    <property type="entry name" value="Pkinase"/>
    <property type="match status" value="1"/>
</dbReference>
<dbReference type="FunFam" id="3.30.200.20:FF:000003">
    <property type="entry name" value="Non-specific serine/threonine protein kinase"/>
    <property type="match status" value="1"/>
</dbReference>
<dbReference type="GO" id="GO:0005737">
    <property type="term" value="C:cytoplasm"/>
    <property type="evidence" value="ECO:0007669"/>
    <property type="project" value="TreeGrafter"/>
</dbReference>
<comment type="catalytic activity">
    <reaction evidence="8">
        <text>L-seryl-[protein] + ATP = O-phospho-L-seryl-[protein] + ADP + H(+)</text>
        <dbReference type="Rhea" id="RHEA:17989"/>
        <dbReference type="Rhea" id="RHEA-COMP:9863"/>
        <dbReference type="Rhea" id="RHEA-COMP:11604"/>
        <dbReference type="ChEBI" id="CHEBI:15378"/>
        <dbReference type="ChEBI" id="CHEBI:29999"/>
        <dbReference type="ChEBI" id="CHEBI:30616"/>
        <dbReference type="ChEBI" id="CHEBI:83421"/>
        <dbReference type="ChEBI" id="CHEBI:456216"/>
        <dbReference type="EC" id="2.7.11.1"/>
    </reaction>
</comment>
<dbReference type="InterPro" id="IPR008271">
    <property type="entry name" value="Ser/Thr_kinase_AS"/>
</dbReference>
<dbReference type="PANTHER" id="PTHR24346:SF30">
    <property type="entry name" value="MATERNAL EMBRYONIC LEUCINE ZIPPER KINASE"/>
    <property type="match status" value="1"/>
</dbReference>
<dbReference type="GO" id="GO:0004674">
    <property type="term" value="F:protein serine/threonine kinase activity"/>
    <property type="evidence" value="ECO:0007669"/>
    <property type="project" value="UniProtKB-KW"/>
</dbReference>
<evidence type="ECO:0000256" key="6">
    <source>
        <dbReference type="ARBA" id="ARBA00022840"/>
    </source>
</evidence>
<organism evidence="13 14">
    <name type="scientific">Marmota monax</name>
    <name type="common">Woodchuck</name>
    <dbReference type="NCBI Taxonomy" id="9995"/>
    <lineage>
        <taxon>Eukaryota</taxon>
        <taxon>Metazoa</taxon>
        <taxon>Chordata</taxon>
        <taxon>Craniata</taxon>
        <taxon>Vertebrata</taxon>
        <taxon>Euteleostomi</taxon>
        <taxon>Mammalia</taxon>
        <taxon>Eutheria</taxon>
        <taxon>Euarchontoglires</taxon>
        <taxon>Glires</taxon>
        <taxon>Rodentia</taxon>
        <taxon>Sciuromorpha</taxon>
        <taxon>Sciuridae</taxon>
        <taxon>Xerinae</taxon>
        <taxon>Marmotini</taxon>
        <taxon>Marmota</taxon>
    </lineage>
</organism>
<feature type="region of interest" description="Disordered" evidence="10">
    <location>
        <begin position="355"/>
        <end position="488"/>
    </location>
</feature>
<dbReference type="SMART" id="SM00220">
    <property type="entry name" value="S_TKc"/>
    <property type="match status" value="1"/>
</dbReference>